<evidence type="ECO:0000313" key="3">
    <source>
        <dbReference type="EMBL" id="MCP8900966.1"/>
    </source>
</evidence>
<dbReference type="PROSITE" id="PS50231">
    <property type="entry name" value="RICIN_B_LECTIN"/>
    <property type="match status" value="1"/>
</dbReference>
<dbReference type="AlphaFoldDB" id="A0A9X2I6L2"/>
<evidence type="ECO:0000256" key="1">
    <source>
        <dbReference type="SAM" id="SignalP"/>
    </source>
</evidence>
<protein>
    <submittedName>
        <fullName evidence="3">RICIN domain-containing protein</fullName>
    </submittedName>
</protein>
<dbReference type="EMBL" id="JAMFTH010000008">
    <property type="protein sequence ID" value="MCP8900966.1"/>
    <property type="molecule type" value="Genomic_DNA"/>
</dbReference>
<dbReference type="PANTHER" id="PTHR38792">
    <property type="entry name" value="BNR/ASP-BOX REPEAT DOMAIN PROTEIN (AFU_ORTHOLOGUE AFUA_7G06430)-RELATED"/>
    <property type="match status" value="1"/>
</dbReference>
<name>A0A9X2I6L2_9GAMM</name>
<keyword evidence="1" id="KW-0732">Signal</keyword>
<dbReference type="Gene3D" id="2.80.10.50">
    <property type="match status" value="3"/>
</dbReference>
<proteinExistence type="predicted"/>
<accession>A0A9X2I6L2</accession>
<keyword evidence="4" id="KW-1185">Reference proteome</keyword>
<evidence type="ECO:0000259" key="2">
    <source>
        <dbReference type="SMART" id="SM00458"/>
    </source>
</evidence>
<dbReference type="SMART" id="SM00458">
    <property type="entry name" value="RICIN"/>
    <property type="match status" value="1"/>
</dbReference>
<dbReference type="Pfam" id="PF14200">
    <property type="entry name" value="RicinB_lectin_2"/>
    <property type="match status" value="2"/>
</dbReference>
<dbReference type="CDD" id="cd15482">
    <property type="entry name" value="Sialidase_non-viral"/>
    <property type="match status" value="2"/>
</dbReference>
<reference evidence="3" key="2">
    <citation type="submission" date="2023-01" db="EMBL/GenBank/DDBJ databases">
        <title>Gilvimarinus xylanilyticus HB14 isolated from Caulerpa lentillifera aquaculture base in Hainan, China.</title>
        <authorList>
            <person name="Zhang Y.-J."/>
        </authorList>
    </citation>
    <scope>NUCLEOTIDE SEQUENCE</scope>
    <source>
        <strain evidence="3">HB14</strain>
    </source>
</reference>
<gene>
    <name evidence="3" type="ORF">M6D89_16800</name>
</gene>
<dbReference type="InterPro" id="IPR036278">
    <property type="entry name" value="Sialidase_sf"/>
</dbReference>
<comment type="caution">
    <text evidence="3">The sequence shown here is derived from an EMBL/GenBank/DDBJ whole genome shotgun (WGS) entry which is preliminary data.</text>
</comment>
<dbReference type="PANTHER" id="PTHR38792:SF3">
    <property type="entry name" value="BNR_ASP-BOX REPEAT DOMAIN PROTEIN (AFU_ORTHOLOGUE AFUA_7G06430)-RELATED"/>
    <property type="match status" value="1"/>
</dbReference>
<dbReference type="InterPro" id="IPR000772">
    <property type="entry name" value="Ricin_B_lectin"/>
</dbReference>
<dbReference type="InterPro" id="IPR035992">
    <property type="entry name" value="Ricin_B-like_lectins"/>
</dbReference>
<dbReference type="SUPFAM" id="SSF50370">
    <property type="entry name" value="Ricin B-like lectins"/>
    <property type="match status" value="1"/>
</dbReference>
<dbReference type="RefSeq" id="WP_253969251.1">
    <property type="nucleotide sequence ID" value="NZ_JAMFTH010000008.1"/>
</dbReference>
<dbReference type="SUPFAM" id="SSF50939">
    <property type="entry name" value="Sialidases"/>
    <property type="match status" value="1"/>
</dbReference>
<dbReference type="Proteomes" id="UP001139319">
    <property type="component" value="Unassembled WGS sequence"/>
</dbReference>
<sequence>MKSSLYTFLWTILVCLFVAPGALANEVMLEDVDSFYPRLIRLEASGAANGRLIASFDVIGAGHIYQSTDDGDSWSQIATIDENQFANTCCSELYEVPQNLGSTAAGTLFWVVSAHDGAAPASRALKIYQSTDHGYTWTYLSSPVTGNTGLWEAEFTVDPQGRLVMYYATEEHKGSGYNQLIAHKVSTDGGVSWGAEQIDIAIADTIQRPGMPTVTRLPNNDYIMVYEICGATYNCDTFYRHSSDAVSWGSPTNIGTRIESVSGNHFSHAPTVTWIDNGTANGELLVAGQVLRDGAGNNVARNGRVYMVNNNNGNGLWAEREAPLVTPSDGTNPCSNYSTQFVARNGGTEIIQLANRDCRMFVGIGEFNVPWANGTYRLTAKHSGKVLDVQGCSTAIAANVQQWPWNGADCQRWDLTHIDDGWYEIRSRLSGQALDIDACATGNGGNAQQWTANSASCQQWRIEPVGEGFYRLVNRNSGRVLDVDACSTADGQNVQQWEWLGGDCQRWKLDLL</sequence>
<feature type="domain" description="Ricin B lectin" evidence="2">
    <location>
        <begin position="373"/>
        <end position="510"/>
    </location>
</feature>
<organism evidence="3 4">
    <name type="scientific">Gilvimarinus xylanilyticus</name>
    <dbReference type="NCBI Taxonomy" id="2944139"/>
    <lineage>
        <taxon>Bacteria</taxon>
        <taxon>Pseudomonadati</taxon>
        <taxon>Pseudomonadota</taxon>
        <taxon>Gammaproteobacteria</taxon>
        <taxon>Cellvibrionales</taxon>
        <taxon>Cellvibrionaceae</taxon>
        <taxon>Gilvimarinus</taxon>
    </lineage>
</organism>
<feature type="signal peptide" evidence="1">
    <location>
        <begin position="1"/>
        <end position="24"/>
    </location>
</feature>
<evidence type="ECO:0000313" key="4">
    <source>
        <dbReference type="Proteomes" id="UP001139319"/>
    </source>
</evidence>
<dbReference type="CDD" id="cd00161">
    <property type="entry name" value="beta-trefoil_Ricin-like"/>
    <property type="match status" value="1"/>
</dbReference>
<feature type="chain" id="PRO_5040913038" evidence="1">
    <location>
        <begin position="25"/>
        <end position="512"/>
    </location>
</feature>
<reference evidence="3" key="1">
    <citation type="submission" date="2022-05" db="EMBL/GenBank/DDBJ databases">
        <authorList>
            <person name="Sun H.-N."/>
        </authorList>
    </citation>
    <scope>NUCLEOTIDE SEQUENCE</scope>
    <source>
        <strain evidence="3">HB14</strain>
    </source>
</reference>
<dbReference type="Gene3D" id="2.120.10.10">
    <property type="match status" value="1"/>
</dbReference>